<dbReference type="InParanoid" id="A0A067M056"/>
<dbReference type="Pfam" id="PF11937">
    <property type="entry name" value="DUF3455"/>
    <property type="match status" value="1"/>
</dbReference>
<proteinExistence type="predicted"/>
<dbReference type="Proteomes" id="UP000027195">
    <property type="component" value="Unassembled WGS sequence"/>
</dbReference>
<dbReference type="EMBL" id="KL198082">
    <property type="protein sequence ID" value="KDQ09118.1"/>
    <property type="molecule type" value="Genomic_DNA"/>
</dbReference>
<organism evidence="2 3">
    <name type="scientific">Botryobasidium botryosum (strain FD-172 SS1)</name>
    <dbReference type="NCBI Taxonomy" id="930990"/>
    <lineage>
        <taxon>Eukaryota</taxon>
        <taxon>Fungi</taxon>
        <taxon>Dikarya</taxon>
        <taxon>Basidiomycota</taxon>
        <taxon>Agaricomycotina</taxon>
        <taxon>Agaricomycetes</taxon>
        <taxon>Cantharellales</taxon>
        <taxon>Botryobasidiaceae</taxon>
        <taxon>Botryobasidium</taxon>
    </lineage>
</organism>
<dbReference type="PANTHER" id="PTHR35567:SF1">
    <property type="entry name" value="CONSERVED FUNGAL PROTEIN (AFU_ORTHOLOGUE AFUA_1G14230)"/>
    <property type="match status" value="1"/>
</dbReference>
<reference evidence="3" key="1">
    <citation type="journal article" date="2014" name="Proc. Natl. Acad. Sci. U.S.A.">
        <title>Extensive sampling of basidiomycete genomes demonstrates inadequacy of the white-rot/brown-rot paradigm for wood decay fungi.</title>
        <authorList>
            <person name="Riley R."/>
            <person name="Salamov A.A."/>
            <person name="Brown D.W."/>
            <person name="Nagy L.G."/>
            <person name="Floudas D."/>
            <person name="Held B.W."/>
            <person name="Levasseur A."/>
            <person name="Lombard V."/>
            <person name="Morin E."/>
            <person name="Otillar R."/>
            <person name="Lindquist E.A."/>
            <person name="Sun H."/>
            <person name="LaButti K.M."/>
            <person name="Schmutz J."/>
            <person name="Jabbour D."/>
            <person name="Luo H."/>
            <person name="Baker S.E."/>
            <person name="Pisabarro A.G."/>
            <person name="Walton J.D."/>
            <person name="Blanchette R.A."/>
            <person name="Henrissat B."/>
            <person name="Martin F."/>
            <person name="Cullen D."/>
            <person name="Hibbett D.S."/>
            <person name="Grigoriev I.V."/>
        </authorList>
    </citation>
    <scope>NUCLEOTIDE SEQUENCE [LARGE SCALE GENOMIC DNA]</scope>
    <source>
        <strain evidence="3">FD-172 SS1</strain>
    </source>
</reference>
<protein>
    <recommendedName>
        <fullName evidence="4">Malate dehydrogenase</fullName>
    </recommendedName>
</protein>
<dbReference type="OrthoDB" id="1859733at2759"/>
<sequence>MNMLSALLSVAALSQLVAASPTPPKFGCPTQDDVLQLSPWQSQLYVPPGEKPSAIVLGLGVQNYTCSSETGLYVSAGARAALYDISCQYGSPTFATIVEDAFVQFDDENFNLDSPPTSGLVGSYYFTTTESGISPEWDFSCYSGFAAFVIGSEVGRIPAPTGSPNDIDWVEWTNIDGGLARTMFQVETKGGQPPAYCPAGSPDISVKYAAQYWLF</sequence>
<dbReference type="PANTHER" id="PTHR35567">
    <property type="entry name" value="MALATE DEHYDROGENASE (AFU_ORTHOLOGUE AFUA_2G13800)"/>
    <property type="match status" value="1"/>
</dbReference>
<evidence type="ECO:0000256" key="1">
    <source>
        <dbReference type="SAM" id="SignalP"/>
    </source>
</evidence>
<evidence type="ECO:0000313" key="3">
    <source>
        <dbReference type="Proteomes" id="UP000027195"/>
    </source>
</evidence>
<keyword evidence="3" id="KW-1185">Reference proteome</keyword>
<feature type="chain" id="PRO_5001644271" description="Malate dehydrogenase" evidence="1">
    <location>
        <begin position="20"/>
        <end position="215"/>
    </location>
</feature>
<evidence type="ECO:0000313" key="2">
    <source>
        <dbReference type="EMBL" id="KDQ09118.1"/>
    </source>
</evidence>
<feature type="signal peptide" evidence="1">
    <location>
        <begin position="1"/>
        <end position="19"/>
    </location>
</feature>
<name>A0A067M056_BOTB1</name>
<evidence type="ECO:0008006" key="4">
    <source>
        <dbReference type="Google" id="ProtNLM"/>
    </source>
</evidence>
<dbReference type="AlphaFoldDB" id="A0A067M056"/>
<accession>A0A067M056</accession>
<dbReference type="InterPro" id="IPR021851">
    <property type="entry name" value="DUF3455"/>
</dbReference>
<keyword evidence="1" id="KW-0732">Signal</keyword>
<dbReference type="HOGENOM" id="CLU_067863_3_1_1"/>
<gene>
    <name evidence="2" type="ORF">BOTBODRAFT_179295</name>
</gene>